<accession>A0ABT3YG80</accession>
<reference evidence="1" key="1">
    <citation type="submission" date="2022-10" db="EMBL/GenBank/DDBJ databases">
        <title>Hoeflea sp. J2-29, isolated from marine algae.</title>
        <authorList>
            <person name="Kristyanto S."/>
            <person name="Kim J.M."/>
            <person name="Jeon C.O."/>
        </authorList>
    </citation>
    <scope>NUCLEOTIDE SEQUENCE</scope>
    <source>
        <strain evidence="1">J2-29</strain>
    </source>
</reference>
<sequence length="88" mass="9225">MADAEDTAIAVLVWLAGEPELMGRFLALTGLEAGNMRDAAQEPGFLAGVLGFLMSHEPTLMDFCAATDTRPETVTRAFHALGGATETG</sequence>
<dbReference type="Proteomes" id="UP001081283">
    <property type="component" value="Unassembled WGS sequence"/>
</dbReference>
<organism evidence="1 2">
    <name type="scientific">Hoeflea ulvae</name>
    <dbReference type="NCBI Taxonomy" id="2983764"/>
    <lineage>
        <taxon>Bacteria</taxon>
        <taxon>Pseudomonadati</taxon>
        <taxon>Pseudomonadota</taxon>
        <taxon>Alphaproteobacteria</taxon>
        <taxon>Hyphomicrobiales</taxon>
        <taxon>Rhizobiaceae</taxon>
        <taxon>Hoeflea</taxon>
    </lineage>
</organism>
<evidence type="ECO:0000313" key="1">
    <source>
        <dbReference type="EMBL" id="MCY0094652.1"/>
    </source>
</evidence>
<dbReference type="RefSeq" id="WP_267612590.1">
    <property type="nucleotide sequence ID" value="NZ_JAOVZQ010000001.1"/>
</dbReference>
<keyword evidence="2" id="KW-1185">Reference proteome</keyword>
<dbReference type="InterPro" id="IPR021955">
    <property type="entry name" value="DUF3572"/>
</dbReference>
<proteinExistence type="predicted"/>
<name>A0ABT3YG80_9HYPH</name>
<dbReference type="Pfam" id="PF12096">
    <property type="entry name" value="DUF3572"/>
    <property type="match status" value="1"/>
</dbReference>
<gene>
    <name evidence="1" type="ORF">OEG82_11515</name>
</gene>
<evidence type="ECO:0000313" key="2">
    <source>
        <dbReference type="Proteomes" id="UP001081283"/>
    </source>
</evidence>
<protein>
    <submittedName>
        <fullName evidence="1">DUF3572 domain-containing protein</fullName>
    </submittedName>
</protein>
<dbReference type="EMBL" id="JAOVZQ010000001">
    <property type="protein sequence ID" value="MCY0094652.1"/>
    <property type="molecule type" value="Genomic_DNA"/>
</dbReference>
<comment type="caution">
    <text evidence="1">The sequence shown here is derived from an EMBL/GenBank/DDBJ whole genome shotgun (WGS) entry which is preliminary data.</text>
</comment>